<dbReference type="AlphaFoldDB" id="A0A4Q8XY86"/>
<dbReference type="GO" id="GO:0022857">
    <property type="term" value="F:transmembrane transporter activity"/>
    <property type="evidence" value="ECO:0007669"/>
    <property type="project" value="InterPro"/>
</dbReference>
<feature type="transmembrane region" description="Helical" evidence="8">
    <location>
        <begin position="230"/>
        <end position="248"/>
    </location>
</feature>
<dbReference type="Pfam" id="PF07690">
    <property type="entry name" value="MFS_1"/>
    <property type="match status" value="1"/>
</dbReference>
<protein>
    <submittedName>
        <fullName evidence="10">MFS transporter</fullName>
    </submittedName>
</protein>
<evidence type="ECO:0000256" key="3">
    <source>
        <dbReference type="ARBA" id="ARBA00022448"/>
    </source>
</evidence>
<keyword evidence="3" id="KW-0813">Transport</keyword>
<feature type="transmembrane region" description="Helical" evidence="8">
    <location>
        <begin position="349"/>
        <end position="367"/>
    </location>
</feature>
<name>A0A4Q8XY86_RHILE</name>
<evidence type="ECO:0000256" key="1">
    <source>
        <dbReference type="ARBA" id="ARBA00004651"/>
    </source>
</evidence>
<dbReference type="Gene3D" id="1.20.1250.20">
    <property type="entry name" value="MFS general substrate transporter like domains"/>
    <property type="match status" value="1"/>
</dbReference>
<feature type="transmembrane region" description="Helical" evidence="8">
    <location>
        <begin position="373"/>
        <end position="396"/>
    </location>
</feature>
<evidence type="ECO:0000256" key="5">
    <source>
        <dbReference type="ARBA" id="ARBA00022692"/>
    </source>
</evidence>
<feature type="transmembrane region" description="Helical" evidence="8">
    <location>
        <begin position="89"/>
        <end position="107"/>
    </location>
</feature>
<keyword evidence="7 8" id="KW-0472">Membrane</keyword>
<organism evidence="10 11">
    <name type="scientific">Rhizobium leguminosarum</name>
    <dbReference type="NCBI Taxonomy" id="384"/>
    <lineage>
        <taxon>Bacteria</taxon>
        <taxon>Pseudomonadati</taxon>
        <taxon>Pseudomonadota</taxon>
        <taxon>Alphaproteobacteria</taxon>
        <taxon>Hyphomicrobiales</taxon>
        <taxon>Rhizobiaceae</taxon>
        <taxon>Rhizobium/Agrobacterium group</taxon>
        <taxon>Rhizobium</taxon>
    </lineage>
</organism>
<sequence length="405" mass="42314">MTGIEHVLNPPRTTLGATAADGWRFAVIALISFLTLVDLFAAQAILPALVEKFQVSRAAMGFAVNASTFGMAVAGLAIAFFGRRIDRRSGIWISLALLSLPTTALAFTDDLTVFAVLRIVQGLCMSAAFTLTIAYLSEHFSPAHAAGALAAYVTGNVASNFFGRILSAVVAGFGGLEINFLTFAALNIAGALLVRLTLKKTSAVMRTSDDGSFDMRRWTYHFADGELRRVFAIGFLILFVFIGTFTYVNFQLVALGLSPMTLGLVYLVFLPSMLTTPMAGKLAVRIGAKLGIISTLGLAIVGLAALLSVGLTLVLAGLALVAIGTFLAQAIATGLVGRRAVTDKAGASGIYLASYYTGGLAGSLILGQIYDHIGWPACVGMLVAALLAAIVIALPIGSMPGPSRR</sequence>
<keyword evidence="5 8" id="KW-0812">Transmembrane</keyword>
<evidence type="ECO:0000256" key="8">
    <source>
        <dbReference type="SAM" id="Phobius"/>
    </source>
</evidence>
<evidence type="ECO:0000313" key="11">
    <source>
        <dbReference type="Proteomes" id="UP000293652"/>
    </source>
</evidence>
<dbReference type="InterPro" id="IPR011701">
    <property type="entry name" value="MFS"/>
</dbReference>
<dbReference type="RefSeq" id="WP_130749416.1">
    <property type="nucleotide sequence ID" value="NZ_SIPC01000001.1"/>
</dbReference>
<evidence type="ECO:0000256" key="6">
    <source>
        <dbReference type="ARBA" id="ARBA00022989"/>
    </source>
</evidence>
<dbReference type="CDD" id="cd17324">
    <property type="entry name" value="MFS_NepI_like"/>
    <property type="match status" value="1"/>
</dbReference>
<evidence type="ECO:0000259" key="9">
    <source>
        <dbReference type="PROSITE" id="PS50850"/>
    </source>
</evidence>
<evidence type="ECO:0000313" key="10">
    <source>
        <dbReference type="EMBL" id="TAX70818.1"/>
    </source>
</evidence>
<evidence type="ECO:0000256" key="4">
    <source>
        <dbReference type="ARBA" id="ARBA00022475"/>
    </source>
</evidence>
<dbReference type="PANTHER" id="PTHR43271:SF2">
    <property type="entry name" value="BLL2771 PROTEIN"/>
    <property type="match status" value="1"/>
</dbReference>
<keyword evidence="6 8" id="KW-1133">Transmembrane helix</keyword>
<comment type="subcellular location">
    <subcellularLocation>
        <location evidence="1">Cell membrane</location>
        <topology evidence="1">Multi-pass membrane protein</topology>
    </subcellularLocation>
</comment>
<feature type="transmembrane region" description="Helical" evidence="8">
    <location>
        <begin position="58"/>
        <end position="82"/>
    </location>
</feature>
<evidence type="ECO:0000256" key="7">
    <source>
        <dbReference type="ARBA" id="ARBA00023136"/>
    </source>
</evidence>
<dbReference type="InterPro" id="IPR020846">
    <property type="entry name" value="MFS_dom"/>
</dbReference>
<reference evidence="10 11" key="1">
    <citation type="submission" date="2019-02" db="EMBL/GenBank/DDBJ databases">
        <title>The genomic architecture of introgression among sibling species of bacteria.</title>
        <authorList>
            <person name="Cavassim M.I.A."/>
            <person name="Moeskjaer S."/>
            <person name="Moslemi C."/>
            <person name="Fields B."/>
            <person name="Bachmann A."/>
            <person name="Vilhjalmsson B."/>
            <person name="Schierup M.H."/>
            <person name="Young J.P.W."/>
            <person name="Andersen S.U."/>
        </authorList>
    </citation>
    <scope>NUCLEOTIDE SEQUENCE [LARGE SCALE GENOMIC DNA]</scope>
    <source>
        <strain evidence="10 11">SM145A</strain>
    </source>
</reference>
<dbReference type="InterPro" id="IPR036259">
    <property type="entry name" value="MFS_trans_sf"/>
</dbReference>
<feature type="transmembrane region" description="Helical" evidence="8">
    <location>
        <begin position="286"/>
        <end position="307"/>
    </location>
</feature>
<dbReference type="SUPFAM" id="SSF103473">
    <property type="entry name" value="MFS general substrate transporter"/>
    <property type="match status" value="1"/>
</dbReference>
<accession>A0A4Q8XY86</accession>
<feature type="domain" description="Major facilitator superfamily (MFS) profile" evidence="9">
    <location>
        <begin position="24"/>
        <end position="403"/>
    </location>
</feature>
<dbReference type="PROSITE" id="PS50850">
    <property type="entry name" value="MFS"/>
    <property type="match status" value="1"/>
</dbReference>
<gene>
    <name evidence="10" type="ORF">ELI03_03145</name>
</gene>
<feature type="transmembrane region" description="Helical" evidence="8">
    <location>
        <begin position="313"/>
        <end position="337"/>
    </location>
</feature>
<feature type="transmembrane region" description="Helical" evidence="8">
    <location>
        <begin position="113"/>
        <end position="137"/>
    </location>
</feature>
<feature type="transmembrane region" description="Helical" evidence="8">
    <location>
        <begin position="180"/>
        <end position="198"/>
    </location>
</feature>
<comment type="similarity">
    <text evidence="2">Belongs to the major facilitator superfamily.</text>
</comment>
<dbReference type="Proteomes" id="UP000293652">
    <property type="component" value="Unassembled WGS sequence"/>
</dbReference>
<dbReference type="PANTHER" id="PTHR43271">
    <property type="entry name" value="BLL2771 PROTEIN"/>
    <property type="match status" value="1"/>
</dbReference>
<feature type="transmembrane region" description="Helical" evidence="8">
    <location>
        <begin position="25"/>
        <end position="46"/>
    </location>
</feature>
<comment type="caution">
    <text evidence="10">The sequence shown here is derived from an EMBL/GenBank/DDBJ whole genome shotgun (WGS) entry which is preliminary data.</text>
</comment>
<keyword evidence="4" id="KW-1003">Cell membrane</keyword>
<feature type="transmembrane region" description="Helical" evidence="8">
    <location>
        <begin position="149"/>
        <end position="174"/>
    </location>
</feature>
<proteinExistence type="inferred from homology"/>
<evidence type="ECO:0000256" key="2">
    <source>
        <dbReference type="ARBA" id="ARBA00008335"/>
    </source>
</evidence>
<feature type="transmembrane region" description="Helical" evidence="8">
    <location>
        <begin position="254"/>
        <end position="274"/>
    </location>
</feature>
<dbReference type="EMBL" id="SIPC01000001">
    <property type="protein sequence ID" value="TAX70818.1"/>
    <property type="molecule type" value="Genomic_DNA"/>
</dbReference>
<dbReference type="GO" id="GO:0005886">
    <property type="term" value="C:plasma membrane"/>
    <property type="evidence" value="ECO:0007669"/>
    <property type="project" value="UniProtKB-SubCell"/>
</dbReference>